<dbReference type="AlphaFoldDB" id="A0A2Z6NRS6"/>
<proteinExistence type="predicted"/>
<keyword evidence="2" id="KW-1185">Reference proteome</keyword>
<evidence type="ECO:0000313" key="1">
    <source>
        <dbReference type="EMBL" id="GAU39460.1"/>
    </source>
</evidence>
<evidence type="ECO:0000313" key="2">
    <source>
        <dbReference type="Proteomes" id="UP000242715"/>
    </source>
</evidence>
<name>A0A2Z6NRS6_TRISU</name>
<dbReference type="EMBL" id="DF973763">
    <property type="protein sequence ID" value="GAU39460.1"/>
    <property type="molecule type" value="Genomic_DNA"/>
</dbReference>
<accession>A0A2Z6NRS6</accession>
<protein>
    <submittedName>
        <fullName evidence="1">Uncharacterized protein</fullName>
    </submittedName>
</protein>
<dbReference type="OrthoDB" id="10336804at2759"/>
<reference evidence="2" key="1">
    <citation type="journal article" date="2017" name="Front. Plant Sci.">
        <title>Climate Clever Clovers: New Paradigm to Reduce the Environmental Footprint of Ruminants by Breeding Low Methanogenic Forages Utilizing Haplotype Variation.</title>
        <authorList>
            <person name="Kaur P."/>
            <person name="Appels R."/>
            <person name="Bayer P.E."/>
            <person name="Keeble-Gagnere G."/>
            <person name="Wang J."/>
            <person name="Hirakawa H."/>
            <person name="Shirasawa K."/>
            <person name="Vercoe P."/>
            <person name="Stefanova K."/>
            <person name="Durmic Z."/>
            <person name="Nichols P."/>
            <person name="Revell C."/>
            <person name="Isobe S.N."/>
            <person name="Edwards D."/>
            <person name="Erskine W."/>
        </authorList>
    </citation>
    <scope>NUCLEOTIDE SEQUENCE [LARGE SCALE GENOMIC DNA]</scope>
    <source>
        <strain evidence="2">cv. Daliak</strain>
    </source>
</reference>
<organism evidence="1 2">
    <name type="scientific">Trifolium subterraneum</name>
    <name type="common">Subterranean clover</name>
    <dbReference type="NCBI Taxonomy" id="3900"/>
    <lineage>
        <taxon>Eukaryota</taxon>
        <taxon>Viridiplantae</taxon>
        <taxon>Streptophyta</taxon>
        <taxon>Embryophyta</taxon>
        <taxon>Tracheophyta</taxon>
        <taxon>Spermatophyta</taxon>
        <taxon>Magnoliopsida</taxon>
        <taxon>eudicotyledons</taxon>
        <taxon>Gunneridae</taxon>
        <taxon>Pentapetalae</taxon>
        <taxon>rosids</taxon>
        <taxon>fabids</taxon>
        <taxon>Fabales</taxon>
        <taxon>Fabaceae</taxon>
        <taxon>Papilionoideae</taxon>
        <taxon>50 kb inversion clade</taxon>
        <taxon>NPAAA clade</taxon>
        <taxon>Hologalegina</taxon>
        <taxon>IRL clade</taxon>
        <taxon>Trifolieae</taxon>
        <taxon>Trifolium</taxon>
    </lineage>
</organism>
<gene>
    <name evidence="1" type="ORF">TSUD_158910</name>
</gene>
<sequence length="105" mass="11450">MLPEGPIPYTKIVYLPNDGSMVPTPGGPKIVTRYDFLEDECEGILEVKGNTMIYTGLVRKAVEVDGIPVSTTVTYMTLEQENIPIQTIMRAFVASQASTSGIPKD</sequence>
<dbReference type="Proteomes" id="UP000242715">
    <property type="component" value="Unassembled WGS sequence"/>
</dbReference>